<dbReference type="AlphaFoldDB" id="A0A158C116"/>
<dbReference type="Pfam" id="PF05488">
    <property type="entry name" value="PAAR_motif"/>
    <property type="match status" value="1"/>
</dbReference>
<organism evidence="1 2">
    <name type="scientific">Caballeronia pedi</name>
    <dbReference type="NCBI Taxonomy" id="1777141"/>
    <lineage>
        <taxon>Bacteria</taxon>
        <taxon>Pseudomonadati</taxon>
        <taxon>Pseudomonadota</taxon>
        <taxon>Betaproteobacteria</taxon>
        <taxon>Burkholderiales</taxon>
        <taxon>Burkholderiaceae</taxon>
        <taxon>Caballeronia</taxon>
    </lineage>
</organism>
<dbReference type="Proteomes" id="UP000054911">
    <property type="component" value="Unassembled WGS sequence"/>
</dbReference>
<evidence type="ECO:0000313" key="2">
    <source>
        <dbReference type="Proteomes" id="UP000054911"/>
    </source>
</evidence>
<evidence type="ECO:0000313" key="1">
    <source>
        <dbReference type="EMBL" id="SAK76038.1"/>
    </source>
</evidence>
<proteinExistence type="predicted"/>
<dbReference type="InterPro" id="IPR008727">
    <property type="entry name" value="PAAR_motif"/>
</dbReference>
<evidence type="ECO:0008006" key="3">
    <source>
        <dbReference type="Google" id="ProtNLM"/>
    </source>
</evidence>
<dbReference type="EMBL" id="FCOE02000015">
    <property type="protein sequence ID" value="SAK76038.1"/>
    <property type="molecule type" value="Genomic_DNA"/>
</dbReference>
<reference evidence="1" key="1">
    <citation type="submission" date="2016-01" db="EMBL/GenBank/DDBJ databases">
        <authorList>
            <person name="Peeters C."/>
        </authorList>
    </citation>
    <scope>NUCLEOTIDE SEQUENCE [LARGE SCALE GENOMIC DNA]</scope>
    <source>
        <strain evidence="1">LMG 29323</strain>
    </source>
</reference>
<dbReference type="CDD" id="cd14744">
    <property type="entry name" value="PAAR_CT_2"/>
    <property type="match status" value="1"/>
</dbReference>
<dbReference type="STRING" id="1777141.AWB80_04418"/>
<comment type="caution">
    <text evidence="1">The sequence shown here is derived from an EMBL/GenBank/DDBJ whole genome shotgun (WGS) entry which is preliminary data.</text>
</comment>
<gene>
    <name evidence="1" type="ORF">AWB80_04418</name>
</gene>
<name>A0A158C116_9BURK</name>
<protein>
    <recommendedName>
        <fullName evidence="3">PAAR repeat-containing protein</fullName>
    </recommendedName>
</protein>
<keyword evidence="2" id="KW-1185">Reference proteome</keyword>
<dbReference type="OrthoDB" id="8565659at2"/>
<dbReference type="RefSeq" id="WP_061176813.1">
    <property type="nucleotide sequence ID" value="NZ_FCOE02000015.1"/>
</dbReference>
<sequence>MSRGAIRLGDKHSGGGVMVDANGFPVNDIRQCVLGDMAICPKHDGKFPLVSGGDGSAVINGKPLAFEPALLACGCSVYSSCADSYARF</sequence>
<accession>A0A158C116</accession>